<evidence type="ECO:0000256" key="1">
    <source>
        <dbReference type="ARBA" id="ARBA00022898"/>
    </source>
</evidence>
<dbReference type="NCBIfam" id="TIGR00044">
    <property type="entry name" value="YggS family pyridoxal phosphate-dependent enzyme"/>
    <property type="match status" value="1"/>
</dbReference>
<evidence type="ECO:0000256" key="2">
    <source>
        <dbReference type="HAMAP-Rule" id="MF_03225"/>
    </source>
</evidence>
<comment type="function">
    <text evidence="2">Pyridoxal 5'-phosphate (PLP)-binding protein, which may be involved in intracellular homeostatic regulation of pyridoxal 5'-phosphate (PLP), the active form of vitamin B6.</text>
</comment>
<dbReference type="InterPro" id="IPR001608">
    <property type="entry name" value="Ala_racemase_N"/>
</dbReference>
<dbReference type="Proteomes" id="UP000005242">
    <property type="component" value="Unassembled WGS sequence"/>
</dbReference>
<evidence type="ECO:0000313" key="6">
    <source>
        <dbReference type="EMBL" id="EIM21443.1"/>
    </source>
</evidence>
<evidence type="ECO:0000313" key="7">
    <source>
        <dbReference type="Proteomes" id="UP000005242"/>
    </source>
</evidence>
<dbReference type="FunCoup" id="I4YBV1">
    <property type="interactions" value="240"/>
</dbReference>
<dbReference type="OrthoDB" id="10264196at2759"/>
<reference evidence="6 7" key="1">
    <citation type="journal article" date="2012" name="Fungal Genet. Biol.">
        <title>The genome of the xerotolerant mold Wallemia sebi reveals adaptations to osmotic stress and suggests cryptic sexual reproduction.</title>
        <authorList>
            <person name="Padamsee M."/>
            <person name="Kumar T.K.A."/>
            <person name="Riley R."/>
            <person name="Binder M."/>
            <person name="Boyd A."/>
            <person name="Calvo A.M."/>
            <person name="Furukawa K."/>
            <person name="Hesse C."/>
            <person name="Hohmann S."/>
            <person name="James T.Y."/>
            <person name="LaButti K."/>
            <person name="Lapidus A."/>
            <person name="Lindquist E."/>
            <person name="Lucas S."/>
            <person name="Miller K."/>
            <person name="Shantappa S."/>
            <person name="Grigoriev I.V."/>
            <person name="Hibbett D.S."/>
            <person name="McLaughlin D.J."/>
            <person name="Spatafora J.W."/>
            <person name="Aime M.C."/>
        </authorList>
    </citation>
    <scope>NUCLEOTIDE SEQUENCE [LARGE SCALE GENOMIC DNA]</scope>
    <source>
        <strain evidence="7">ATCC MYA-4683 / CBS 633.66</strain>
    </source>
</reference>
<dbReference type="AlphaFoldDB" id="I4YBV1"/>
<dbReference type="InterPro" id="IPR011078">
    <property type="entry name" value="PyrdxlP_homeostasis"/>
</dbReference>
<dbReference type="PANTHER" id="PTHR10146:SF14">
    <property type="entry name" value="PYRIDOXAL PHOSPHATE HOMEOSTASIS PROTEIN"/>
    <property type="match status" value="1"/>
</dbReference>
<feature type="domain" description="Alanine racemase N-terminal" evidence="5">
    <location>
        <begin position="14"/>
        <end position="222"/>
    </location>
</feature>
<protein>
    <recommendedName>
        <fullName evidence="2">Pyridoxal phosphate homeostasis protein</fullName>
        <shortName evidence="2">PLP homeostasis protein</shortName>
    </recommendedName>
</protein>
<dbReference type="SUPFAM" id="SSF51419">
    <property type="entry name" value="PLP-binding barrel"/>
    <property type="match status" value="1"/>
</dbReference>
<evidence type="ECO:0000259" key="5">
    <source>
        <dbReference type="Pfam" id="PF01168"/>
    </source>
</evidence>
<dbReference type="RefSeq" id="XP_006958473.1">
    <property type="nucleotide sequence ID" value="XM_006958411.1"/>
</dbReference>
<organism evidence="6 7">
    <name type="scientific">Wallemia mellicola (strain ATCC MYA-4683 / CBS 633.66)</name>
    <name type="common">Wallemia sebi (CBS 633.66)</name>
    <dbReference type="NCBI Taxonomy" id="671144"/>
    <lineage>
        <taxon>Eukaryota</taxon>
        <taxon>Fungi</taxon>
        <taxon>Dikarya</taxon>
        <taxon>Basidiomycota</taxon>
        <taxon>Wallemiomycotina</taxon>
        <taxon>Wallemiomycetes</taxon>
        <taxon>Wallemiales</taxon>
        <taxon>Wallemiaceae</taxon>
        <taxon>Wallemia</taxon>
    </lineage>
</organism>
<dbReference type="KEGG" id="wse:WALSEDRAFT_38405"/>
<gene>
    <name evidence="6" type="ORF">WALSEDRAFT_38405</name>
</gene>
<dbReference type="STRING" id="671144.I4YBV1"/>
<dbReference type="Pfam" id="PF01168">
    <property type="entry name" value="Ala_racemase_N"/>
    <property type="match status" value="1"/>
</dbReference>
<dbReference type="eggNOG" id="KOG3157">
    <property type="taxonomic scope" value="Eukaryota"/>
</dbReference>
<dbReference type="PROSITE" id="PS01211">
    <property type="entry name" value="UPF0001"/>
    <property type="match status" value="1"/>
</dbReference>
<evidence type="ECO:0000256" key="3">
    <source>
        <dbReference type="PIRSR" id="PIRSR004848-1"/>
    </source>
</evidence>
<accession>I4YBV1</accession>
<dbReference type="GeneID" id="18472060"/>
<dbReference type="OMA" id="PLEWHMI"/>
<evidence type="ECO:0000256" key="4">
    <source>
        <dbReference type="RuleBase" id="RU004514"/>
    </source>
</evidence>
<feature type="modified residue" description="N6-(pyridoxal phosphate)lysine" evidence="2 3">
    <location>
        <position position="28"/>
    </location>
</feature>
<dbReference type="Gene3D" id="3.20.20.10">
    <property type="entry name" value="Alanine racemase"/>
    <property type="match status" value="1"/>
</dbReference>
<dbReference type="HOGENOM" id="CLU_059988_2_0_1"/>
<name>I4YBV1_WALMC</name>
<dbReference type="InterPro" id="IPR029066">
    <property type="entry name" value="PLP-binding_barrel"/>
</dbReference>
<dbReference type="PIRSF" id="PIRSF004848">
    <property type="entry name" value="YBL036c_PLPDEIII"/>
    <property type="match status" value="1"/>
</dbReference>
<keyword evidence="7" id="KW-1185">Reference proteome</keyword>
<comment type="cofactor">
    <cofactor evidence="3">
        <name>pyridoxal 5'-phosphate</name>
        <dbReference type="ChEBI" id="CHEBI:597326"/>
    </cofactor>
</comment>
<dbReference type="EMBL" id="JH668232">
    <property type="protein sequence ID" value="EIM21443.1"/>
    <property type="molecule type" value="Genomic_DNA"/>
</dbReference>
<dbReference type="InParanoid" id="I4YBV1"/>
<sequence>MSLKERLLDVRQNINKKSSTATLIAVSKYQPVSKIKEFLSYHQTDFGENYIQELERKSKELQGSDIKWHFIGKLQSNKLKSLAAIPNLKSIQTLEKLSHAKKLDELLTKQLDIFIQINTSNEDNKGGLGNHSSELDDLIAFLKQSKHLNLIGLMTIGSLKESTADSEVNNDFMRLVDTRNTLNQRHGLNLKLSMGMSADYIRALDYQSDFVRVGSLLFGERPQKHEL</sequence>
<comment type="similarity">
    <text evidence="2 4">Belongs to the pyridoxal phosphate-binding protein YggS/PROSC family.</text>
</comment>
<dbReference type="GO" id="GO:0030170">
    <property type="term" value="F:pyridoxal phosphate binding"/>
    <property type="evidence" value="ECO:0007669"/>
    <property type="project" value="UniProtKB-UniRule"/>
</dbReference>
<dbReference type="HAMAP" id="MF_02087">
    <property type="entry name" value="PLP_homeostasis"/>
    <property type="match status" value="1"/>
</dbReference>
<dbReference type="PANTHER" id="PTHR10146">
    <property type="entry name" value="PROLINE SYNTHETASE CO-TRANSCRIBED BACTERIAL HOMOLOG PROTEIN"/>
    <property type="match status" value="1"/>
</dbReference>
<proteinExistence type="inferred from homology"/>
<dbReference type="FunFam" id="3.20.20.10:FF:000018">
    <property type="entry name" value="Pyridoxal phosphate homeostasis protein"/>
    <property type="match status" value="1"/>
</dbReference>
<keyword evidence="1 2" id="KW-0663">Pyridoxal phosphate</keyword>